<evidence type="ECO:0000313" key="5">
    <source>
        <dbReference type="WBParaSite" id="TASK_0000955901-mRNA-1"/>
    </source>
</evidence>
<dbReference type="AlphaFoldDB" id="A0A0R3WFB6"/>
<dbReference type="PRINTS" id="PR00935">
    <property type="entry name" value="BAND41"/>
</dbReference>
<dbReference type="InterPro" id="IPR029071">
    <property type="entry name" value="Ubiquitin-like_domsf"/>
</dbReference>
<dbReference type="GO" id="GO:0031032">
    <property type="term" value="P:actomyosin structure organization"/>
    <property type="evidence" value="ECO:0007669"/>
    <property type="project" value="TreeGrafter"/>
</dbReference>
<dbReference type="EMBL" id="UYRS01019248">
    <property type="protein sequence ID" value="VDK44067.1"/>
    <property type="molecule type" value="Genomic_DNA"/>
</dbReference>
<dbReference type="SUPFAM" id="SSF47031">
    <property type="entry name" value="Second domain of FERM"/>
    <property type="match status" value="1"/>
</dbReference>
<dbReference type="Pfam" id="PF09379">
    <property type="entry name" value="FERM_N"/>
    <property type="match status" value="1"/>
</dbReference>
<feature type="compositionally biased region" description="Basic and acidic residues" evidence="1">
    <location>
        <begin position="612"/>
        <end position="636"/>
    </location>
</feature>
<dbReference type="InterPro" id="IPR019748">
    <property type="entry name" value="FERM_central"/>
</dbReference>
<reference evidence="5" key="1">
    <citation type="submission" date="2017-02" db="UniProtKB">
        <authorList>
            <consortium name="WormBaseParasite"/>
        </authorList>
    </citation>
    <scope>IDENTIFICATION</scope>
</reference>
<dbReference type="SMART" id="SM00295">
    <property type="entry name" value="B41"/>
    <property type="match status" value="1"/>
</dbReference>
<proteinExistence type="predicted"/>
<dbReference type="Gene3D" id="1.20.80.10">
    <property type="match status" value="1"/>
</dbReference>
<dbReference type="InterPro" id="IPR014352">
    <property type="entry name" value="FERM/acyl-CoA-bd_prot_sf"/>
</dbReference>
<dbReference type="InterPro" id="IPR019749">
    <property type="entry name" value="Band_41_domain"/>
</dbReference>
<dbReference type="STRING" id="60517.A0A0R3WFB6"/>
<dbReference type="InterPro" id="IPR018980">
    <property type="entry name" value="FERM_PH-like_C"/>
</dbReference>
<dbReference type="InterPro" id="IPR000299">
    <property type="entry name" value="FERM_domain"/>
</dbReference>
<dbReference type="Proteomes" id="UP000282613">
    <property type="component" value="Unassembled WGS sequence"/>
</dbReference>
<dbReference type="CDD" id="cd14473">
    <property type="entry name" value="FERM_B-lobe"/>
    <property type="match status" value="1"/>
</dbReference>
<evidence type="ECO:0000259" key="2">
    <source>
        <dbReference type="PROSITE" id="PS50057"/>
    </source>
</evidence>
<dbReference type="Gene3D" id="2.30.29.30">
    <property type="entry name" value="Pleckstrin-homology domain (PH domain)/Phosphotyrosine-binding domain (PTB)"/>
    <property type="match status" value="1"/>
</dbReference>
<gene>
    <name evidence="3" type="ORF">TASK_LOCUS9560</name>
</gene>
<dbReference type="InterPro" id="IPR011993">
    <property type="entry name" value="PH-like_dom_sf"/>
</dbReference>
<feature type="region of interest" description="Disordered" evidence="1">
    <location>
        <begin position="579"/>
        <end position="692"/>
    </location>
</feature>
<organism evidence="5">
    <name type="scientific">Taenia asiatica</name>
    <name type="common">Asian tapeworm</name>
    <dbReference type="NCBI Taxonomy" id="60517"/>
    <lineage>
        <taxon>Eukaryota</taxon>
        <taxon>Metazoa</taxon>
        <taxon>Spiralia</taxon>
        <taxon>Lophotrochozoa</taxon>
        <taxon>Platyhelminthes</taxon>
        <taxon>Cestoda</taxon>
        <taxon>Eucestoda</taxon>
        <taxon>Cyclophyllidea</taxon>
        <taxon>Taeniidae</taxon>
        <taxon>Taenia</taxon>
    </lineage>
</organism>
<dbReference type="PROSITE" id="PS00660">
    <property type="entry name" value="FERM_1"/>
    <property type="match status" value="1"/>
</dbReference>
<evidence type="ECO:0000313" key="3">
    <source>
        <dbReference type="EMBL" id="VDK44067.1"/>
    </source>
</evidence>
<dbReference type="GO" id="GO:0005856">
    <property type="term" value="C:cytoskeleton"/>
    <property type="evidence" value="ECO:0007669"/>
    <property type="project" value="TreeGrafter"/>
</dbReference>
<feature type="compositionally biased region" description="Basic and acidic residues" evidence="1">
    <location>
        <begin position="648"/>
        <end position="658"/>
    </location>
</feature>
<accession>A0A0R3WFB6</accession>
<reference evidence="3 4" key="2">
    <citation type="submission" date="2018-11" db="EMBL/GenBank/DDBJ databases">
        <authorList>
            <consortium name="Pathogen Informatics"/>
        </authorList>
    </citation>
    <scope>NUCLEOTIDE SEQUENCE [LARGE SCALE GENOMIC DNA]</scope>
</reference>
<evidence type="ECO:0000313" key="4">
    <source>
        <dbReference type="Proteomes" id="UP000282613"/>
    </source>
</evidence>
<dbReference type="PANTHER" id="PTHR23280:SF21">
    <property type="entry name" value="PROTEIN 4.1 HOMOLOG"/>
    <property type="match status" value="1"/>
</dbReference>
<keyword evidence="4" id="KW-1185">Reference proteome</keyword>
<feature type="domain" description="FERM" evidence="2">
    <location>
        <begin position="26"/>
        <end position="373"/>
    </location>
</feature>
<dbReference type="InterPro" id="IPR018979">
    <property type="entry name" value="FERM_N"/>
</dbReference>
<dbReference type="InterPro" id="IPR035963">
    <property type="entry name" value="FERM_2"/>
</dbReference>
<dbReference type="WBParaSite" id="TASK_0000955901-mRNA-1">
    <property type="protein sequence ID" value="TASK_0000955901-mRNA-1"/>
    <property type="gene ID" value="TASK_0000955901"/>
</dbReference>
<dbReference type="Gene3D" id="3.10.20.90">
    <property type="entry name" value="Phosphatidylinositol 3-kinase Catalytic Subunit, Chain A, domain 1"/>
    <property type="match status" value="1"/>
</dbReference>
<protein>
    <submittedName>
        <fullName evidence="5">FERM domain-containing protein</fullName>
    </submittedName>
</protein>
<evidence type="ECO:0000256" key="1">
    <source>
        <dbReference type="SAM" id="MobiDB-lite"/>
    </source>
</evidence>
<dbReference type="PROSITE" id="PS50057">
    <property type="entry name" value="FERM_3"/>
    <property type="match status" value="1"/>
</dbReference>
<dbReference type="SMART" id="SM01196">
    <property type="entry name" value="FERM_C"/>
    <property type="match status" value="1"/>
</dbReference>
<dbReference type="Pfam" id="PF09380">
    <property type="entry name" value="FERM_C"/>
    <property type="match status" value="1"/>
</dbReference>
<feature type="region of interest" description="Disordered" evidence="1">
    <location>
        <begin position="496"/>
        <end position="550"/>
    </location>
</feature>
<sequence length="692" mass="77516">MTLRLKGSYSVSAAENPTYRLPFKPITCNVIFLDDKSELFKLDKNARGQVLIDLVFDFLEILERDFFGLQYNDFNCNPGPLLRWLEPTKTLKKQLRGTITHTLWLRVKFYVPDPLWLQEEFTRYLVYLQVRKDVLNGILVAPAPILAKMAGLCLQSELGDYSTEDCKPGYVNHIRLVPNQTSEFEAEAAEAHKSFRSYVPATAELKYLYMARRLELYGIHPQEVTRAVPLSAALPPVVARNAPNRRSVEDATGTWTSLCRERDEHDHDRSRTKLRIGVSAQGISVFRDVRRIFLYAWENVEKIAFSGKTFSVNLKYQPRPVSLSKSDSAFETSKSVASGKQNLTPTYLFESAKHAKVFWQSAVTCHTFFRVREPTSSGQAFPTLNGGFQAVPISATTHLSSSASSPGGFSHFFRLRGTRTRRSLSAGTASVGLERTMSTLMELRRRSKSIEHGFFSRGVSRRFSRRRSIAAPGRTQSVNLLNAYESRDSLGMHSVPSLLDEASPLPKDPSTDLETNSTPEHDVKGPPRLQSSETKPVVVGRNDRAFPRKFRSSVPPLSRLKDHELLPSHVWDLEGEMKPNAVDNQNAPSQTSPISKREKGRAGDSSSVNDSPLEKNGQRRRDTGHKVSTTTREDVVLPRPTAFFSTRPGDHLPDEARQNSRTGMGLATKINVEKSPSGKHSMGLQGVKLGLK</sequence>
<dbReference type="SUPFAM" id="SSF50729">
    <property type="entry name" value="PH domain-like"/>
    <property type="match status" value="1"/>
</dbReference>
<dbReference type="SUPFAM" id="SSF54236">
    <property type="entry name" value="Ubiquitin-like"/>
    <property type="match status" value="1"/>
</dbReference>
<dbReference type="OrthoDB" id="5854685at2759"/>
<dbReference type="InterPro" id="IPR019747">
    <property type="entry name" value="FERM_CS"/>
</dbReference>
<dbReference type="Pfam" id="PF00373">
    <property type="entry name" value="FERM_M"/>
    <property type="match status" value="1"/>
</dbReference>
<feature type="compositionally biased region" description="Polar residues" evidence="1">
    <location>
        <begin position="582"/>
        <end position="594"/>
    </location>
</feature>
<dbReference type="PANTHER" id="PTHR23280">
    <property type="entry name" value="4.1 G PROTEIN"/>
    <property type="match status" value="1"/>
</dbReference>
<name>A0A0R3WFB6_TAEAS</name>